<dbReference type="EC" id="3.1.1.47" evidence="1"/>
<dbReference type="SUPFAM" id="SSF52266">
    <property type="entry name" value="SGNH hydrolase"/>
    <property type="match status" value="1"/>
</dbReference>
<proteinExistence type="predicted"/>
<name>A0A8J9ZYC5_BRALA</name>
<feature type="compositionally biased region" description="Basic and acidic residues" evidence="5">
    <location>
        <begin position="521"/>
        <end position="535"/>
    </location>
</feature>
<accession>A0A8J9ZYC5</accession>
<comment type="catalytic activity">
    <reaction evidence="2">
        <text>1-O-hexadecyl-2-acetyl-sn-glycero-3-phosphocholine + H2O = 1-O-hexadecyl-sn-glycero-3-phosphocholine + acetate + H(+)</text>
        <dbReference type="Rhea" id="RHEA:40479"/>
        <dbReference type="ChEBI" id="CHEBI:15377"/>
        <dbReference type="ChEBI" id="CHEBI:15378"/>
        <dbReference type="ChEBI" id="CHEBI:30089"/>
        <dbReference type="ChEBI" id="CHEBI:44811"/>
        <dbReference type="ChEBI" id="CHEBI:64496"/>
    </reaction>
    <physiologicalReaction direction="left-to-right" evidence="2">
        <dbReference type="Rhea" id="RHEA:40480"/>
    </physiologicalReaction>
</comment>
<gene>
    <name evidence="7" type="primary">Hypp2918</name>
    <name evidence="7" type="ORF">BLAG_LOCUS18666</name>
</gene>
<dbReference type="EMBL" id="OV696689">
    <property type="protein sequence ID" value="CAH1264228.1"/>
    <property type="molecule type" value="Genomic_DNA"/>
</dbReference>
<evidence type="ECO:0000256" key="4">
    <source>
        <dbReference type="ARBA" id="ARBA00048078"/>
    </source>
</evidence>
<organism evidence="7 8">
    <name type="scientific">Branchiostoma lanceolatum</name>
    <name type="common">Common lancelet</name>
    <name type="synonym">Amphioxus lanceolatum</name>
    <dbReference type="NCBI Taxonomy" id="7740"/>
    <lineage>
        <taxon>Eukaryota</taxon>
        <taxon>Metazoa</taxon>
        <taxon>Chordata</taxon>
        <taxon>Cephalochordata</taxon>
        <taxon>Leptocardii</taxon>
        <taxon>Amphioxiformes</taxon>
        <taxon>Branchiostomatidae</taxon>
        <taxon>Branchiostoma</taxon>
    </lineage>
</organism>
<comment type="catalytic activity">
    <reaction evidence="4">
        <text>a 1-O-alkyl-2-acetyl-sn-glycero-3-phosphocholine + H2O = a 1-O-alkyl-sn-glycero-3-phosphocholine + acetate + H(+)</text>
        <dbReference type="Rhea" id="RHEA:17777"/>
        <dbReference type="ChEBI" id="CHEBI:15377"/>
        <dbReference type="ChEBI" id="CHEBI:15378"/>
        <dbReference type="ChEBI" id="CHEBI:30089"/>
        <dbReference type="ChEBI" id="CHEBI:30909"/>
        <dbReference type="ChEBI" id="CHEBI:36707"/>
        <dbReference type="EC" id="3.1.1.47"/>
    </reaction>
    <physiologicalReaction direction="left-to-right" evidence="4">
        <dbReference type="Rhea" id="RHEA:17778"/>
    </physiologicalReaction>
</comment>
<sequence>MATSAPPSLQENSGTLDSLQLMESATFSDALGSYTTFMQEYHQEREFAKKLKPAEKKTFKFTKNGDQLKKVSTDFLSHLENNRNKTPGHFRDLGQYSVIHNTSCLTVNIPEESVSSWKAVCAAYYGVKGTDRGPNGVHFSTTFIDSNLRLGIELGSLHITVYDTCKLLIQGTGYILWLVSHYNILQGMVLSDIAEKCEYHEKASANKTGSPEIVLDEEPITCVVCNKQEIEEEIINERSDSRPPTVQREEKASNAKPTETLPDYTLPTANRFDVLTQEPTTDETVKENEVSGSNQKQKRVVLIGDSNAHKLKPNLLCPTADIPMPYWSPNLFTAPTVMENISKEDTTPNTVILHMGTNDIMGKSKETVISEVEVVVSTTRSLFPEAEIVISAVPPRRDSDYRPNLNKDIAAINHHVEDMCKSNESLIYVNHSQMWTDGEYNPNVFEKDGYHLNNDGVRILAFNLKRQATSALGLTPAKNNTKSPRNNGRSNANKDNLGVKNNYTPYNKGRQSPRNNHTRRGSHDGPVKSDVRRETYNGPVKPNQYRQSRHGGGGRRSPSPYLNSSVHYTQPKSYPGVPPNRPGPIRDPQRKESIPGTNHQALRARQEYFPPPAIPTGPVQMNRPTPTPPDRWLQEWPSPTEAYGGNPAFFRRPPFWYAQPPFPYYGSEGSWYGHTDGSMFGLNERPRGSG</sequence>
<evidence type="ECO:0000313" key="8">
    <source>
        <dbReference type="Proteomes" id="UP000838412"/>
    </source>
</evidence>
<keyword evidence="8" id="KW-1185">Reference proteome</keyword>
<reference evidence="7" key="1">
    <citation type="submission" date="2022-01" db="EMBL/GenBank/DDBJ databases">
        <authorList>
            <person name="Braso-Vives M."/>
        </authorList>
    </citation>
    <scope>NUCLEOTIDE SEQUENCE</scope>
</reference>
<evidence type="ECO:0000256" key="2">
    <source>
        <dbReference type="ARBA" id="ARBA00023721"/>
    </source>
</evidence>
<evidence type="ECO:0000313" key="7">
    <source>
        <dbReference type="EMBL" id="CAH1264228.1"/>
    </source>
</evidence>
<dbReference type="OrthoDB" id="10056446at2759"/>
<dbReference type="AlphaFoldDB" id="A0A8J9ZYC5"/>
<evidence type="ECO:0000256" key="3">
    <source>
        <dbReference type="ARBA" id="ARBA00035804"/>
    </source>
</evidence>
<dbReference type="InterPro" id="IPR036514">
    <property type="entry name" value="SGNH_hydro_sf"/>
</dbReference>
<feature type="region of interest" description="Disordered" evidence="5">
    <location>
        <begin position="473"/>
        <end position="594"/>
    </location>
</feature>
<dbReference type="InterPro" id="IPR013830">
    <property type="entry name" value="SGNH_hydro"/>
</dbReference>
<feature type="compositionally biased region" description="Polar residues" evidence="5">
    <location>
        <begin position="562"/>
        <end position="572"/>
    </location>
</feature>
<evidence type="ECO:0000256" key="1">
    <source>
        <dbReference type="ARBA" id="ARBA00013201"/>
    </source>
</evidence>
<evidence type="ECO:0000259" key="6">
    <source>
        <dbReference type="Pfam" id="PF13472"/>
    </source>
</evidence>
<feature type="compositionally biased region" description="Basic and acidic residues" evidence="5">
    <location>
        <begin position="235"/>
        <end position="253"/>
    </location>
</feature>
<evidence type="ECO:0000256" key="5">
    <source>
        <dbReference type="SAM" id="MobiDB-lite"/>
    </source>
</evidence>
<feature type="region of interest" description="Disordered" evidence="5">
    <location>
        <begin position="234"/>
        <end position="264"/>
    </location>
</feature>
<feature type="compositionally biased region" description="Polar residues" evidence="5">
    <location>
        <begin position="473"/>
        <end position="515"/>
    </location>
</feature>
<dbReference type="Pfam" id="PF13472">
    <property type="entry name" value="Lipase_GDSL_2"/>
    <property type="match status" value="1"/>
</dbReference>
<dbReference type="Proteomes" id="UP000838412">
    <property type="component" value="Chromosome 4"/>
</dbReference>
<dbReference type="Gene3D" id="3.40.50.1110">
    <property type="entry name" value="SGNH hydrolase"/>
    <property type="match status" value="1"/>
</dbReference>
<comment type="catalytic activity">
    <reaction evidence="3">
        <text>1-O-hexadecyl-2-acetyl-sn-glycero-3-phosphate + H2O = 1-O-hexadecyl-sn-glycero-3-phosphate + acetate + H(+)</text>
        <dbReference type="Rhea" id="RHEA:41704"/>
        <dbReference type="ChEBI" id="CHEBI:15377"/>
        <dbReference type="ChEBI" id="CHEBI:15378"/>
        <dbReference type="ChEBI" id="CHEBI:30089"/>
        <dbReference type="ChEBI" id="CHEBI:77580"/>
        <dbReference type="ChEBI" id="CHEBI:78385"/>
    </reaction>
    <physiologicalReaction direction="left-to-right" evidence="3">
        <dbReference type="Rhea" id="RHEA:41705"/>
    </physiologicalReaction>
</comment>
<dbReference type="GO" id="GO:0003847">
    <property type="term" value="F:1-alkyl-2-acetylglycerophosphocholine esterase activity"/>
    <property type="evidence" value="ECO:0007669"/>
    <property type="project" value="UniProtKB-EC"/>
</dbReference>
<feature type="domain" description="SGNH hydrolase-type esterase" evidence="6">
    <location>
        <begin position="345"/>
        <end position="458"/>
    </location>
</feature>
<protein>
    <recommendedName>
        <fullName evidence="1">1-alkyl-2-acetylglycerophosphocholine esterase</fullName>
        <ecNumber evidence="1">3.1.1.47</ecNumber>
    </recommendedName>
</protein>